<dbReference type="STRING" id="1895771.BGO89_03230"/>
<evidence type="ECO:0000313" key="5">
    <source>
        <dbReference type="EMBL" id="OJX58256.1"/>
    </source>
</evidence>
<dbReference type="InterPro" id="IPR035979">
    <property type="entry name" value="RBD_domain_sf"/>
</dbReference>
<dbReference type="InterPro" id="IPR048289">
    <property type="entry name" value="RRM2_NsCP33-like"/>
</dbReference>
<evidence type="ECO:0000256" key="1">
    <source>
        <dbReference type="ARBA" id="ARBA00022737"/>
    </source>
</evidence>
<feature type="region of interest" description="Disordered" evidence="3">
    <location>
        <begin position="70"/>
        <end position="92"/>
    </location>
</feature>
<dbReference type="CDD" id="cd21608">
    <property type="entry name" value="RRM2_NsCP33_like"/>
    <property type="match status" value="1"/>
</dbReference>
<comment type="caution">
    <text evidence="5">The sequence shown here is derived from an EMBL/GenBank/DDBJ whole genome shotgun (WGS) entry which is preliminary data.</text>
</comment>
<dbReference type="Pfam" id="PF00076">
    <property type="entry name" value="RRM_1"/>
    <property type="match status" value="1"/>
</dbReference>
<dbReference type="PROSITE" id="PS50102">
    <property type="entry name" value="RRM"/>
    <property type="match status" value="1"/>
</dbReference>
<feature type="compositionally biased region" description="Basic and acidic residues" evidence="3">
    <location>
        <begin position="77"/>
        <end position="92"/>
    </location>
</feature>
<dbReference type="Gene3D" id="3.30.70.330">
    <property type="match status" value="1"/>
</dbReference>
<dbReference type="EMBL" id="MKVH01000019">
    <property type="protein sequence ID" value="OJX58256.1"/>
    <property type="molecule type" value="Genomic_DNA"/>
</dbReference>
<dbReference type="SMART" id="SM00360">
    <property type="entry name" value="RRM"/>
    <property type="match status" value="1"/>
</dbReference>
<feature type="domain" description="RRM" evidence="4">
    <location>
        <begin position="1"/>
        <end position="79"/>
    </location>
</feature>
<dbReference type="SUPFAM" id="SSF54928">
    <property type="entry name" value="RNA-binding domain, RBD"/>
    <property type="match status" value="1"/>
</dbReference>
<dbReference type="GO" id="GO:0003729">
    <property type="term" value="F:mRNA binding"/>
    <property type="evidence" value="ECO:0007669"/>
    <property type="project" value="TreeGrafter"/>
</dbReference>
<dbReference type="PANTHER" id="PTHR48025">
    <property type="entry name" value="OS02G0815200 PROTEIN"/>
    <property type="match status" value="1"/>
</dbReference>
<evidence type="ECO:0000259" key="4">
    <source>
        <dbReference type="PROSITE" id="PS50102"/>
    </source>
</evidence>
<dbReference type="InterPro" id="IPR012677">
    <property type="entry name" value="Nucleotide-bd_a/b_plait_sf"/>
</dbReference>
<gene>
    <name evidence="5" type="ORF">BGO89_03230</name>
</gene>
<dbReference type="InterPro" id="IPR000504">
    <property type="entry name" value="RRM_dom"/>
</dbReference>
<keyword evidence="2" id="KW-0694">RNA-binding</keyword>
<reference evidence="5 6" key="1">
    <citation type="submission" date="2016-09" db="EMBL/GenBank/DDBJ databases">
        <title>Genome-resolved meta-omics ties microbial dynamics to process performance in biotechnology for thiocyanate degradation.</title>
        <authorList>
            <person name="Kantor R.S."/>
            <person name="Huddy R.J."/>
            <person name="Iyer R."/>
            <person name="Thomas B.C."/>
            <person name="Brown C.T."/>
            <person name="Anantharaman K."/>
            <person name="Tringe S."/>
            <person name="Hettich R.L."/>
            <person name="Harrison S.T."/>
            <person name="Banfield J.F."/>
        </authorList>
    </citation>
    <scope>NUCLEOTIDE SEQUENCE [LARGE SCALE GENOMIC DNA]</scope>
    <source>
        <strain evidence="5">59-99</strain>
    </source>
</reference>
<dbReference type="Proteomes" id="UP000184233">
    <property type="component" value="Unassembled WGS sequence"/>
</dbReference>
<sequence length="92" mass="10300">MNIYVGNLPYSMGDVELRQVFEEFGAVDSASVVKDKFTGRSRGFGFVEMSDGDAANRAIDALNGRNIGGRPLVANEARPRDERPRFNNRDRY</sequence>
<dbReference type="InterPro" id="IPR050502">
    <property type="entry name" value="Euk_RNA-bind_prot"/>
</dbReference>
<keyword evidence="1" id="KW-0677">Repeat</keyword>
<evidence type="ECO:0000313" key="6">
    <source>
        <dbReference type="Proteomes" id="UP000184233"/>
    </source>
</evidence>
<proteinExistence type="predicted"/>
<evidence type="ECO:0000256" key="2">
    <source>
        <dbReference type="ARBA" id="ARBA00022884"/>
    </source>
</evidence>
<name>A0A1M3L0N1_9BACT</name>
<dbReference type="AlphaFoldDB" id="A0A1M3L0N1"/>
<protein>
    <submittedName>
        <fullName evidence="5">RNA-binding protein</fullName>
    </submittedName>
</protein>
<evidence type="ECO:0000256" key="3">
    <source>
        <dbReference type="SAM" id="MobiDB-lite"/>
    </source>
</evidence>
<accession>A0A1M3L0N1</accession>
<dbReference type="PANTHER" id="PTHR48025:SF1">
    <property type="entry name" value="RRM DOMAIN-CONTAINING PROTEIN"/>
    <property type="match status" value="1"/>
</dbReference>
<organism evidence="5 6">
    <name type="scientific">Candidatus Kapaibacterium thiocyanatum</name>
    <dbReference type="NCBI Taxonomy" id="1895771"/>
    <lineage>
        <taxon>Bacteria</taxon>
        <taxon>Pseudomonadati</taxon>
        <taxon>Candidatus Kapaibacteriota</taxon>
        <taxon>Candidatus Kapaibacteriia</taxon>
        <taxon>Candidatus Kapaibacteriales</taxon>
        <taxon>Candidatus Kapaibacteriaceae</taxon>
        <taxon>Candidatus Kapaibacterium</taxon>
    </lineage>
</organism>